<dbReference type="GO" id="GO:0004721">
    <property type="term" value="F:phosphoprotein phosphatase activity"/>
    <property type="evidence" value="ECO:0007669"/>
    <property type="project" value="TreeGrafter"/>
</dbReference>
<keyword evidence="11" id="KW-1185">Reference proteome</keyword>
<keyword evidence="8" id="KW-0472">Membrane</keyword>
<dbReference type="PANTHER" id="PTHR45453">
    <property type="entry name" value="PHOSPHATE REGULON SENSOR PROTEIN PHOR"/>
    <property type="match status" value="1"/>
</dbReference>
<dbReference type="GO" id="GO:0005886">
    <property type="term" value="C:plasma membrane"/>
    <property type="evidence" value="ECO:0007669"/>
    <property type="project" value="TreeGrafter"/>
</dbReference>
<accession>A0A4V6HRW3</accession>
<evidence type="ECO:0000256" key="5">
    <source>
        <dbReference type="ARBA" id="ARBA00022679"/>
    </source>
</evidence>
<dbReference type="InterPro" id="IPR003661">
    <property type="entry name" value="HisK_dim/P_dom"/>
</dbReference>
<dbReference type="Gene3D" id="3.30.565.10">
    <property type="entry name" value="Histidine kinase-like ATPase, C-terminal domain"/>
    <property type="match status" value="1"/>
</dbReference>
<dbReference type="InterPro" id="IPR036890">
    <property type="entry name" value="HATPase_C_sf"/>
</dbReference>
<evidence type="ECO:0000256" key="1">
    <source>
        <dbReference type="ARBA" id="ARBA00000085"/>
    </source>
</evidence>
<keyword evidence="4" id="KW-0597">Phosphoprotein</keyword>
<evidence type="ECO:0000256" key="7">
    <source>
        <dbReference type="ARBA" id="ARBA00023012"/>
    </source>
</evidence>
<dbReference type="SUPFAM" id="SSF47384">
    <property type="entry name" value="Homodimeric domain of signal transducing histidine kinase"/>
    <property type="match status" value="1"/>
</dbReference>
<dbReference type="EMBL" id="QGQD01000052">
    <property type="protein sequence ID" value="TLD00618.1"/>
    <property type="molecule type" value="Genomic_DNA"/>
</dbReference>
<comment type="caution">
    <text evidence="10">The sequence shown here is derived from an EMBL/GenBank/DDBJ whole genome shotgun (WGS) entry which is preliminary data.</text>
</comment>
<dbReference type="SUPFAM" id="SSF55874">
    <property type="entry name" value="ATPase domain of HSP90 chaperone/DNA topoisomerase II/histidine kinase"/>
    <property type="match status" value="1"/>
</dbReference>
<comment type="catalytic activity">
    <reaction evidence="1">
        <text>ATP + protein L-histidine = ADP + protein N-phospho-L-histidine.</text>
        <dbReference type="EC" id="2.7.13.3"/>
    </reaction>
</comment>
<evidence type="ECO:0000256" key="3">
    <source>
        <dbReference type="ARBA" id="ARBA00012438"/>
    </source>
</evidence>
<dbReference type="Pfam" id="PF02518">
    <property type="entry name" value="HATPase_c"/>
    <property type="match status" value="1"/>
</dbReference>
<keyword evidence="8" id="KW-1133">Transmembrane helix</keyword>
<evidence type="ECO:0000256" key="2">
    <source>
        <dbReference type="ARBA" id="ARBA00004370"/>
    </source>
</evidence>
<feature type="transmembrane region" description="Helical" evidence="8">
    <location>
        <begin position="101"/>
        <end position="118"/>
    </location>
</feature>
<dbReference type="GO" id="GO:0000155">
    <property type="term" value="F:phosphorelay sensor kinase activity"/>
    <property type="evidence" value="ECO:0007669"/>
    <property type="project" value="InterPro"/>
</dbReference>
<evidence type="ECO:0000259" key="9">
    <source>
        <dbReference type="PROSITE" id="PS50109"/>
    </source>
</evidence>
<dbReference type="Gene3D" id="1.10.287.130">
    <property type="match status" value="1"/>
</dbReference>
<keyword evidence="8" id="KW-0812">Transmembrane</keyword>
<sequence>MKWKDELYFRNIILAAAITAILFFCLLLYSFYNMEKRYEKYENAALGLIIQEYGNPDNQFINRLISIKDIGAESEGKKYFNNHGYEITRFLIMLNRMKKNVLFPCLGILICTILFLFITRKEICNLYNDLHNVSVKIRTINHFSQNTNPILPASGIWKEISQNIKWVSDKIEWQEAFQYFEKQNMEKEFENMVHQLKTPLSACCLYIENLQQKEIDMRKSKKLQLCLNQLNKINIMIQELLTHQKSVNETSVFHYCHNNIKHTINNAWIRLTPLARRKNVAVKYGSFENIEFDYDDRWMTEAFENLLKNSIQAARLNSVISIILERNPGNLKIEIRNTGELLKGKDHNKIFERYYSKLPQAQSGHTGIGLHMAKTIISGHHGTIKAENKRDGVSIIISLPVLTGPDTYETKT</sequence>
<dbReference type="InterPro" id="IPR003594">
    <property type="entry name" value="HATPase_dom"/>
</dbReference>
<dbReference type="RefSeq" id="WP_161597337.1">
    <property type="nucleotide sequence ID" value="NZ_QGQD01000052.1"/>
</dbReference>
<dbReference type="PANTHER" id="PTHR45453:SF1">
    <property type="entry name" value="PHOSPHATE REGULON SENSOR PROTEIN PHOR"/>
    <property type="match status" value="1"/>
</dbReference>
<dbReference type="PROSITE" id="PS50109">
    <property type="entry name" value="HIS_KIN"/>
    <property type="match status" value="1"/>
</dbReference>
<dbReference type="AlphaFoldDB" id="A0A4V6HRW3"/>
<dbReference type="CDD" id="cd00082">
    <property type="entry name" value="HisKA"/>
    <property type="match status" value="1"/>
</dbReference>
<evidence type="ECO:0000313" key="10">
    <source>
        <dbReference type="EMBL" id="TLD00618.1"/>
    </source>
</evidence>
<name>A0A4V6HRW3_9FIRM</name>
<dbReference type="InterPro" id="IPR050351">
    <property type="entry name" value="BphY/WalK/GraS-like"/>
</dbReference>
<dbReference type="GO" id="GO:0016036">
    <property type="term" value="P:cellular response to phosphate starvation"/>
    <property type="evidence" value="ECO:0007669"/>
    <property type="project" value="TreeGrafter"/>
</dbReference>
<evidence type="ECO:0000256" key="6">
    <source>
        <dbReference type="ARBA" id="ARBA00022777"/>
    </source>
</evidence>
<evidence type="ECO:0000313" key="11">
    <source>
        <dbReference type="Proteomes" id="UP000306509"/>
    </source>
</evidence>
<proteinExistence type="predicted"/>
<feature type="domain" description="Histidine kinase" evidence="9">
    <location>
        <begin position="191"/>
        <end position="403"/>
    </location>
</feature>
<protein>
    <recommendedName>
        <fullName evidence="3">histidine kinase</fullName>
        <ecNumber evidence="3">2.7.13.3</ecNumber>
    </recommendedName>
</protein>
<dbReference type="SMART" id="SM00387">
    <property type="entry name" value="HATPase_c"/>
    <property type="match status" value="1"/>
</dbReference>
<organism evidence="10 11">
    <name type="scientific">Robinsoniella peoriensis</name>
    <dbReference type="NCBI Taxonomy" id="180332"/>
    <lineage>
        <taxon>Bacteria</taxon>
        <taxon>Bacillati</taxon>
        <taxon>Bacillota</taxon>
        <taxon>Clostridia</taxon>
        <taxon>Lachnospirales</taxon>
        <taxon>Lachnospiraceae</taxon>
        <taxon>Robinsoniella</taxon>
    </lineage>
</organism>
<keyword evidence="7" id="KW-0902">Two-component regulatory system</keyword>
<evidence type="ECO:0000256" key="4">
    <source>
        <dbReference type="ARBA" id="ARBA00022553"/>
    </source>
</evidence>
<dbReference type="EC" id="2.7.13.3" evidence="3"/>
<gene>
    <name evidence="10" type="primary">walK_2</name>
    <name evidence="10" type="ORF">DSM106044_02567</name>
</gene>
<keyword evidence="6 10" id="KW-0418">Kinase</keyword>
<dbReference type="InterPro" id="IPR036097">
    <property type="entry name" value="HisK_dim/P_sf"/>
</dbReference>
<dbReference type="InterPro" id="IPR005467">
    <property type="entry name" value="His_kinase_dom"/>
</dbReference>
<keyword evidence="5 10" id="KW-0808">Transferase</keyword>
<reference evidence="10 11" key="1">
    <citation type="journal article" date="2019" name="Anaerobe">
        <title>Detection of Robinsoniella peoriensis in multiple bone samples of a trauma patient.</title>
        <authorList>
            <person name="Schrottner P."/>
            <person name="Hartwich K."/>
            <person name="Bunk B."/>
            <person name="Schober I."/>
            <person name="Helbig S."/>
            <person name="Rudolph W.W."/>
            <person name="Gunzer F."/>
        </authorList>
    </citation>
    <scope>NUCLEOTIDE SEQUENCE [LARGE SCALE GENOMIC DNA]</scope>
    <source>
        <strain evidence="10 11">DSM 106044</strain>
    </source>
</reference>
<dbReference type="Proteomes" id="UP000306509">
    <property type="component" value="Unassembled WGS sequence"/>
</dbReference>
<evidence type="ECO:0000256" key="8">
    <source>
        <dbReference type="SAM" id="Phobius"/>
    </source>
</evidence>
<comment type="subcellular location">
    <subcellularLocation>
        <location evidence="2">Membrane</location>
    </subcellularLocation>
</comment>
<feature type="transmembrane region" description="Helical" evidence="8">
    <location>
        <begin position="12"/>
        <end position="32"/>
    </location>
</feature>